<dbReference type="SUPFAM" id="SSF55031">
    <property type="entry name" value="Bacterial exopeptidase dimerisation domain"/>
    <property type="match status" value="1"/>
</dbReference>
<evidence type="ECO:0000256" key="1">
    <source>
        <dbReference type="ARBA" id="ARBA00022801"/>
    </source>
</evidence>
<organism evidence="3">
    <name type="scientific">marine metagenome</name>
    <dbReference type="NCBI Taxonomy" id="408172"/>
    <lineage>
        <taxon>unclassified sequences</taxon>
        <taxon>metagenomes</taxon>
        <taxon>ecological metagenomes</taxon>
    </lineage>
</organism>
<gene>
    <name evidence="3" type="ORF">METZ01_LOCUS302109</name>
</gene>
<dbReference type="InterPro" id="IPR017439">
    <property type="entry name" value="Amidohydrolase"/>
</dbReference>
<dbReference type="FunFam" id="3.30.70.360:FF:000001">
    <property type="entry name" value="N-acetyldiaminopimelate deacetylase"/>
    <property type="match status" value="1"/>
</dbReference>
<dbReference type="InterPro" id="IPR011650">
    <property type="entry name" value="Peptidase_M20_dimer"/>
</dbReference>
<reference evidence="3" key="1">
    <citation type="submission" date="2018-05" db="EMBL/GenBank/DDBJ databases">
        <authorList>
            <person name="Lanie J.A."/>
            <person name="Ng W.-L."/>
            <person name="Kazmierczak K.M."/>
            <person name="Andrzejewski T.M."/>
            <person name="Davidsen T.M."/>
            <person name="Wayne K.J."/>
            <person name="Tettelin H."/>
            <person name="Glass J.I."/>
            <person name="Rusch D."/>
            <person name="Podicherti R."/>
            <person name="Tsui H.-C.T."/>
            <person name="Winkler M.E."/>
        </authorList>
    </citation>
    <scope>NUCLEOTIDE SEQUENCE</scope>
</reference>
<sequence length="368" mass="39948">HQYPELAFDEIRTAKLVADRLKALNIDVETEVGQTGVVGTLQSNKKGKTIALRADMDALPMQETNNIPYKSQNDGIMHACGHDGHTAMLLGAAEALSQNKEDLTGTVKFFFQPAEEGQGGARYMINDGVLDGVDEAYGIHLWNYQKYGTVGVKPGPIMAAADIFQINIHGKGGHGAAPQGTQDAVLIAAHIIQTLQTIVSRNTNPLESTVVTVGQINGSYNFNIIADTVTLKGTTRAYTEENRQMIKNRMIEIIAGSEKTFGAKIDLDYEDGYPPTINDPKAAENLLNAATKIVDDGAGYPYLSMGGEDFSYFLQEVPGCYFLIGSAPENREPLSVPHHCSHFDIDERALLVGSSVYLQLIDDLLMKG</sequence>
<dbReference type="GO" id="GO:0016787">
    <property type="term" value="F:hydrolase activity"/>
    <property type="evidence" value="ECO:0007669"/>
    <property type="project" value="UniProtKB-KW"/>
</dbReference>
<evidence type="ECO:0000313" key="3">
    <source>
        <dbReference type="EMBL" id="SVC49255.1"/>
    </source>
</evidence>
<keyword evidence="1" id="KW-0378">Hydrolase</keyword>
<dbReference type="PANTHER" id="PTHR11014:SF63">
    <property type="entry name" value="METALLOPEPTIDASE, PUTATIVE (AFU_ORTHOLOGUE AFUA_6G09600)-RELATED"/>
    <property type="match status" value="1"/>
</dbReference>
<dbReference type="PIRSF" id="PIRSF005962">
    <property type="entry name" value="Pept_M20D_amidohydro"/>
    <property type="match status" value="1"/>
</dbReference>
<dbReference type="Gene3D" id="3.40.630.10">
    <property type="entry name" value="Zn peptidases"/>
    <property type="match status" value="1"/>
</dbReference>
<proteinExistence type="predicted"/>
<feature type="non-terminal residue" evidence="3">
    <location>
        <position position="1"/>
    </location>
</feature>
<dbReference type="NCBIfam" id="TIGR01891">
    <property type="entry name" value="amidohydrolases"/>
    <property type="match status" value="1"/>
</dbReference>
<dbReference type="AlphaFoldDB" id="A0A382MMB3"/>
<dbReference type="InterPro" id="IPR002933">
    <property type="entry name" value="Peptidase_M20"/>
</dbReference>
<dbReference type="Pfam" id="PF07687">
    <property type="entry name" value="M20_dimer"/>
    <property type="match status" value="1"/>
</dbReference>
<accession>A0A382MMB3</accession>
<protein>
    <recommendedName>
        <fullName evidence="2">Peptidase M20 dimerisation domain-containing protein</fullName>
    </recommendedName>
</protein>
<dbReference type="Gene3D" id="3.30.70.360">
    <property type="match status" value="1"/>
</dbReference>
<dbReference type="SUPFAM" id="SSF53187">
    <property type="entry name" value="Zn-dependent exopeptidases"/>
    <property type="match status" value="1"/>
</dbReference>
<name>A0A382MMB3_9ZZZZ</name>
<dbReference type="PANTHER" id="PTHR11014">
    <property type="entry name" value="PEPTIDASE M20 FAMILY MEMBER"/>
    <property type="match status" value="1"/>
</dbReference>
<evidence type="ECO:0000259" key="2">
    <source>
        <dbReference type="Pfam" id="PF07687"/>
    </source>
</evidence>
<dbReference type="InterPro" id="IPR036264">
    <property type="entry name" value="Bact_exopeptidase_dim_dom"/>
</dbReference>
<feature type="domain" description="Peptidase M20 dimerisation" evidence="2">
    <location>
        <begin position="164"/>
        <end position="255"/>
    </location>
</feature>
<dbReference type="Pfam" id="PF01546">
    <property type="entry name" value="Peptidase_M20"/>
    <property type="match status" value="1"/>
</dbReference>
<dbReference type="EMBL" id="UINC01094207">
    <property type="protein sequence ID" value="SVC49255.1"/>
    <property type="molecule type" value="Genomic_DNA"/>
</dbReference>